<protein>
    <submittedName>
        <fullName evidence="1">Uncharacterized protein</fullName>
    </submittedName>
</protein>
<reference evidence="1 2" key="1">
    <citation type="journal article" date="2013" name="Curr. Biol.">
        <title>The Genome of the Foraminiferan Reticulomyxa filosa.</title>
        <authorList>
            <person name="Glockner G."/>
            <person name="Hulsmann N."/>
            <person name="Schleicher M."/>
            <person name="Noegel A.A."/>
            <person name="Eichinger L."/>
            <person name="Gallinger C."/>
            <person name="Pawlowski J."/>
            <person name="Sierra R."/>
            <person name="Euteneuer U."/>
            <person name="Pillet L."/>
            <person name="Moustafa A."/>
            <person name="Platzer M."/>
            <person name="Groth M."/>
            <person name="Szafranski K."/>
            <person name="Schliwa M."/>
        </authorList>
    </citation>
    <scope>NUCLEOTIDE SEQUENCE [LARGE SCALE GENOMIC DNA]</scope>
</reference>
<dbReference type="GO" id="GO:0016791">
    <property type="term" value="F:phosphatase activity"/>
    <property type="evidence" value="ECO:0007669"/>
    <property type="project" value="TreeGrafter"/>
</dbReference>
<sequence>MSRGLARCAIAFDIDGVFWRSPNVFSFTKSVFERVKEKGVPFVLLTNGGGATEGEKAKKLGQIFDAQLRESQVILAHTPLRQRVEQLKDRLVLVAGNKDVHHVAHHYGLKRVINASEVIGAHPSIYPFSSQHKLSPQHRSLKEITSYHPSDIEAICVLDDGECWGSEIQLIIDCLFRNVCLMFDNFALFAKMVTRNIHIRKKKKKKENSWQKARQCKSSTNIFFQSTSVCPIWKTYSAHDASLCVLIFFNANEHQAQNNSNYAQNTLNEEARKLGYDGVDAKSCYMIGDNPYTDIAGGNNIGWNTILVKTGVYNDTHTFDGNPTFKCQNVDDAVRLVFSKHLS</sequence>
<dbReference type="EMBL" id="ASPP01010469">
    <property type="protein sequence ID" value="ETO22790.1"/>
    <property type="molecule type" value="Genomic_DNA"/>
</dbReference>
<dbReference type="OrthoDB" id="10251048at2759"/>
<dbReference type="Pfam" id="PF13344">
    <property type="entry name" value="Hydrolase_6"/>
    <property type="match status" value="1"/>
</dbReference>
<dbReference type="InterPro" id="IPR023214">
    <property type="entry name" value="HAD_sf"/>
</dbReference>
<dbReference type="Proteomes" id="UP000023152">
    <property type="component" value="Unassembled WGS sequence"/>
</dbReference>
<keyword evidence="2" id="KW-1185">Reference proteome</keyword>
<dbReference type="PANTHER" id="PTHR19288">
    <property type="entry name" value="4-NITROPHENYLPHOSPHATASE-RELATED"/>
    <property type="match status" value="1"/>
</dbReference>
<organism evidence="1 2">
    <name type="scientific">Reticulomyxa filosa</name>
    <dbReference type="NCBI Taxonomy" id="46433"/>
    <lineage>
        <taxon>Eukaryota</taxon>
        <taxon>Sar</taxon>
        <taxon>Rhizaria</taxon>
        <taxon>Retaria</taxon>
        <taxon>Foraminifera</taxon>
        <taxon>Monothalamids</taxon>
        <taxon>Reticulomyxidae</taxon>
        <taxon>Reticulomyxa</taxon>
    </lineage>
</organism>
<evidence type="ECO:0000313" key="2">
    <source>
        <dbReference type="Proteomes" id="UP000023152"/>
    </source>
</evidence>
<dbReference type="Pfam" id="PF13242">
    <property type="entry name" value="Hydrolase_like"/>
    <property type="match status" value="1"/>
</dbReference>
<dbReference type="OMA" id="HDKRMLV"/>
<dbReference type="PANTHER" id="PTHR19288:SF93">
    <property type="entry name" value="FI11325P-RELATED"/>
    <property type="match status" value="1"/>
</dbReference>
<dbReference type="Gene3D" id="3.40.50.1000">
    <property type="entry name" value="HAD superfamily/HAD-like"/>
    <property type="match status" value="2"/>
</dbReference>
<accession>X6N919</accession>
<gene>
    <name evidence="1" type="ORF">RFI_14402</name>
</gene>
<comment type="caution">
    <text evidence="1">The sequence shown here is derived from an EMBL/GenBank/DDBJ whole genome shotgun (WGS) entry which is preliminary data.</text>
</comment>
<dbReference type="AlphaFoldDB" id="X6N919"/>
<dbReference type="InterPro" id="IPR006357">
    <property type="entry name" value="HAD-SF_hydro_IIA"/>
</dbReference>
<proteinExistence type="predicted"/>
<dbReference type="SUPFAM" id="SSF56784">
    <property type="entry name" value="HAD-like"/>
    <property type="match status" value="1"/>
</dbReference>
<dbReference type="InterPro" id="IPR036412">
    <property type="entry name" value="HAD-like_sf"/>
</dbReference>
<dbReference type="GO" id="GO:0005737">
    <property type="term" value="C:cytoplasm"/>
    <property type="evidence" value="ECO:0007669"/>
    <property type="project" value="TreeGrafter"/>
</dbReference>
<name>X6N919_RETFI</name>
<evidence type="ECO:0000313" key="1">
    <source>
        <dbReference type="EMBL" id="ETO22790.1"/>
    </source>
</evidence>